<comment type="caution">
    <text evidence="1">The sequence shown here is derived from an EMBL/GenBank/DDBJ whole genome shotgun (WGS) entry which is preliminary data.</text>
</comment>
<dbReference type="Gene3D" id="3.40.50.970">
    <property type="match status" value="1"/>
</dbReference>
<protein>
    <submittedName>
        <fullName evidence="1">Phosphoketolase</fullName>
    </submittedName>
</protein>
<dbReference type="EMBL" id="JACHJB010000002">
    <property type="protein sequence ID" value="MBB6347746.1"/>
    <property type="molecule type" value="Genomic_DNA"/>
</dbReference>
<reference evidence="1 2" key="1">
    <citation type="submission" date="2020-08" db="EMBL/GenBank/DDBJ databases">
        <title>Sequencing the genomes of 1000 actinobacteria strains.</title>
        <authorList>
            <person name="Klenk H.-P."/>
        </authorList>
    </citation>
    <scope>NUCLEOTIDE SEQUENCE [LARGE SCALE GENOMIC DNA]</scope>
    <source>
        <strain evidence="1 2">DSM 45913</strain>
    </source>
</reference>
<dbReference type="Proteomes" id="UP000583800">
    <property type="component" value="Unassembled WGS sequence"/>
</dbReference>
<evidence type="ECO:0000313" key="2">
    <source>
        <dbReference type="Proteomes" id="UP000583800"/>
    </source>
</evidence>
<evidence type="ECO:0000313" key="1">
    <source>
        <dbReference type="EMBL" id="MBB6347746.1"/>
    </source>
</evidence>
<gene>
    <name evidence="1" type="ORF">FHU36_004291</name>
</gene>
<dbReference type="AlphaFoldDB" id="A0A7X0C4Z4"/>
<accession>A0A7X0C4Z4</accession>
<organism evidence="1 2">
    <name type="scientific">Nonomuraea muscovyensis</name>
    <dbReference type="NCBI Taxonomy" id="1124761"/>
    <lineage>
        <taxon>Bacteria</taxon>
        <taxon>Bacillati</taxon>
        <taxon>Actinomycetota</taxon>
        <taxon>Actinomycetes</taxon>
        <taxon>Streptosporangiales</taxon>
        <taxon>Streptosporangiaceae</taxon>
        <taxon>Nonomuraea</taxon>
    </lineage>
</organism>
<keyword evidence="2" id="KW-1185">Reference proteome</keyword>
<sequence>MTTMQHIDAYRRAANHLSVGQIHLLDNPLDLVMI</sequence>
<proteinExistence type="predicted"/>
<name>A0A7X0C4Z4_9ACTN</name>